<comment type="caution">
    <text evidence="3">The sequence shown here is derived from an EMBL/GenBank/DDBJ whole genome shotgun (WGS) entry which is preliminary data.</text>
</comment>
<dbReference type="InterPro" id="IPR013154">
    <property type="entry name" value="ADH-like_N"/>
</dbReference>
<organism evidence="3 4">
    <name type="scientific">Leptospira weilii str. Ecochallenge</name>
    <dbReference type="NCBI Taxonomy" id="1049986"/>
    <lineage>
        <taxon>Bacteria</taxon>
        <taxon>Pseudomonadati</taxon>
        <taxon>Spirochaetota</taxon>
        <taxon>Spirochaetia</taxon>
        <taxon>Leptospirales</taxon>
        <taxon>Leptospiraceae</taxon>
        <taxon>Leptospira</taxon>
    </lineage>
</organism>
<dbReference type="SUPFAM" id="SSF50129">
    <property type="entry name" value="GroES-like"/>
    <property type="match status" value="1"/>
</dbReference>
<evidence type="ECO:0000259" key="2">
    <source>
        <dbReference type="Pfam" id="PF08240"/>
    </source>
</evidence>
<dbReference type="PANTHER" id="PTHR44054">
    <property type="entry name" value="SYNAPTIC VESICLE MEMBRANE PROTEIN VAT-1 HOMOLOG-LIKE"/>
    <property type="match status" value="1"/>
</dbReference>
<dbReference type="PANTHER" id="PTHR44054:SF1">
    <property type="entry name" value="SYNAPTIC VESICLE MEMBRANE PROTEIN VAT-1 HOMOLOG"/>
    <property type="match status" value="1"/>
</dbReference>
<sequence length="99" mass="10820">MQRTIALVRKKGSLENVRLETETLSEPGENEVQIEVHSIGLNFADLFAIQGLYSAVPEGAFIPGLEYSGVVIAAGKKVKNIRKKIKLWELPVSAVTSLI</sequence>
<dbReference type="Proteomes" id="UP000012249">
    <property type="component" value="Unassembled WGS sequence"/>
</dbReference>
<dbReference type="Gene3D" id="3.90.180.10">
    <property type="entry name" value="Medium-chain alcohol dehydrogenases, catalytic domain"/>
    <property type="match status" value="1"/>
</dbReference>
<evidence type="ECO:0000313" key="3">
    <source>
        <dbReference type="EMBL" id="EMY11894.1"/>
    </source>
</evidence>
<dbReference type="AlphaFoldDB" id="N1U1W1"/>
<evidence type="ECO:0000256" key="1">
    <source>
        <dbReference type="ARBA" id="ARBA00023002"/>
    </source>
</evidence>
<accession>N1U1W1</accession>
<dbReference type="GO" id="GO:0016491">
    <property type="term" value="F:oxidoreductase activity"/>
    <property type="evidence" value="ECO:0007669"/>
    <property type="project" value="UniProtKB-KW"/>
</dbReference>
<proteinExistence type="predicted"/>
<evidence type="ECO:0000313" key="4">
    <source>
        <dbReference type="Proteomes" id="UP000012249"/>
    </source>
</evidence>
<dbReference type="InterPro" id="IPR052100">
    <property type="entry name" value="SV-ATPase_mito-regulator"/>
</dbReference>
<dbReference type="InterPro" id="IPR011032">
    <property type="entry name" value="GroES-like_sf"/>
</dbReference>
<dbReference type="EMBL" id="AHMI02000344">
    <property type="protein sequence ID" value="EMY11894.1"/>
    <property type="molecule type" value="Genomic_DNA"/>
</dbReference>
<gene>
    <name evidence="3" type="ORF">LEP1GSC043_2077</name>
</gene>
<keyword evidence="1" id="KW-0560">Oxidoreductase</keyword>
<reference evidence="3 4" key="1">
    <citation type="submission" date="2013-02" db="EMBL/GenBank/DDBJ databases">
        <authorList>
            <person name="Harkins D.M."/>
            <person name="Durkin A.S."/>
            <person name="Brinkac L.M."/>
            <person name="Haft D.H."/>
            <person name="Selengut J.D."/>
            <person name="Sanka R."/>
            <person name="DePew J."/>
            <person name="Purushe J."/>
            <person name="Haake D.A."/>
            <person name="Matsunaga J."/>
            <person name="Vinetz J.M."/>
            <person name="Sutton G.G."/>
            <person name="Nierman W.C."/>
            <person name="Fouts D.E."/>
        </authorList>
    </citation>
    <scope>NUCLEOTIDE SEQUENCE [LARGE SCALE GENOMIC DNA]</scope>
    <source>
        <strain evidence="3 4">Ecochallenge</strain>
    </source>
</reference>
<dbReference type="Pfam" id="PF08240">
    <property type="entry name" value="ADH_N"/>
    <property type="match status" value="1"/>
</dbReference>
<name>N1U1W1_9LEPT</name>
<feature type="domain" description="Alcohol dehydrogenase-like N-terminal" evidence="2">
    <location>
        <begin position="28"/>
        <end position="82"/>
    </location>
</feature>
<protein>
    <submittedName>
        <fullName evidence="3">Alcohol dehydrogenase, catalytic domain, GroES-like protein</fullName>
    </submittedName>
</protein>